<gene>
    <name evidence="1" type="ORF">VNO77_22730</name>
</gene>
<evidence type="ECO:0000313" key="1">
    <source>
        <dbReference type="EMBL" id="KAK7328617.1"/>
    </source>
</evidence>
<protein>
    <submittedName>
        <fullName evidence="1">Uncharacterized protein</fullName>
    </submittedName>
</protein>
<name>A0AAN9L3B1_CANGL</name>
<proteinExistence type="predicted"/>
<dbReference type="AlphaFoldDB" id="A0AAN9L3B1"/>
<dbReference type="Proteomes" id="UP001367508">
    <property type="component" value="Unassembled WGS sequence"/>
</dbReference>
<organism evidence="1 2">
    <name type="scientific">Canavalia gladiata</name>
    <name type="common">Sword bean</name>
    <name type="synonym">Dolichos gladiatus</name>
    <dbReference type="NCBI Taxonomy" id="3824"/>
    <lineage>
        <taxon>Eukaryota</taxon>
        <taxon>Viridiplantae</taxon>
        <taxon>Streptophyta</taxon>
        <taxon>Embryophyta</taxon>
        <taxon>Tracheophyta</taxon>
        <taxon>Spermatophyta</taxon>
        <taxon>Magnoliopsida</taxon>
        <taxon>eudicotyledons</taxon>
        <taxon>Gunneridae</taxon>
        <taxon>Pentapetalae</taxon>
        <taxon>rosids</taxon>
        <taxon>fabids</taxon>
        <taxon>Fabales</taxon>
        <taxon>Fabaceae</taxon>
        <taxon>Papilionoideae</taxon>
        <taxon>50 kb inversion clade</taxon>
        <taxon>NPAAA clade</taxon>
        <taxon>indigoferoid/millettioid clade</taxon>
        <taxon>Phaseoleae</taxon>
        <taxon>Canavalia</taxon>
    </lineage>
</organism>
<comment type="caution">
    <text evidence="1">The sequence shown here is derived from an EMBL/GenBank/DDBJ whole genome shotgun (WGS) entry which is preliminary data.</text>
</comment>
<dbReference type="EMBL" id="JAYMYQ010000005">
    <property type="protein sequence ID" value="KAK7328617.1"/>
    <property type="molecule type" value="Genomic_DNA"/>
</dbReference>
<accession>A0AAN9L3B1</accession>
<reference evidence="1 2" key="1">
    <citation type="submission" date="2024-01" db="EMBL/GenBank/DDBJ databases">
        <title>The genomes of 5 underutilized Papilionoideae crops provide insights into root nodulation and disease resistanc.</title>
        <authorList>
            <person name="Jiang F."/>
        </authorList>
    </citation>
    <scope>NUCLEOTIDE SEQUENCE [LARGE SCALE GENOMIC DNA]</scope>
    <source>
        <strain evidence="1">LVBAO_FW01</strain>
        <tissue evidence="1">Leaves</tissue>
    </source>
</reference>
<evidence type="ECO:0000313" key="2">
    <source>
        <dbReference type="Proteomes" id="UP001367508"/>
    </source>
</evidence>
<keyword evidence="2" id="KW-1185">Reference proteome</keyword>
<sequence>MHELRRYGVNRARSQRIPRIVEPNLRSKEATMREEKPTCYVINPILTLERYQVELDSPFFTDSKVIRNFWSRLRRTPSQKLRAPLS</sequence>